<evidence type="ECO:0000313" key="1">
    <source>
        <dbReference type="EMBL" id="OCK74321.1"/>
    </source>
</evidence>
<feature type="non-terminal residue" evidence="1">
    <location>
        <position position="67"/>
    </location>
</feature>
<accession>A0A8E2DZE9</accession>
<feature type="non-terminal residue" evidence="1">
    <location>
        <position position="1"/>
    </location>
</feature>
<sequence>SKEDGYDSMRFINIVQCKGLIEYLNDLTERGLSPTVNMVHNFSAGIAGKQTGKHCRTRWLVANKDEL</sequence>
<dbReference type="AlphaFoldDB" id="A0A8E2DZE9"/>
<dbReference type="Proteomes" id="UP000250266">
    <property type="component" value="Unassembled WGS sequence"/>
</dbReference>
<evidence type="ECO:0000313" key="2">
    <source>
        <dbReference type="Proteomes" id="UP000250266"/>
    </source>
</evidence>
<dbReference type="OrthoDB" id="3942738at2759"/>
<proteinExistence type="predicted"/>
<reference evidence="1 2" key="1">
    <citation type="journal article" date="2016" name="Nat. Commun.">
        <title>Ectomycorrhizal ecology is imprinted in the genome of the dominant symbiotic fungus Cenococcum geophilum.</title>
        <authorList>
            <consortium name="DOE Joint Genome Institute"/>
            <person name="Peter M."/>
            <person name="Kohler A."/>
            <person name="Ohm R.A."/>
            <person name="Kuo A."/>
            <person name="Krutzmann J."/>
            <person name="Morin E."/>
            <person name="Arend M."/>
            <person name="Barry K.W."/>
            <person name="Binder M."/>
            <person name="Choi C."/>
            <person name="Clum A."/>
            <person name="Copeland A."/>
            <person name="Grisel N."/>
            <person name="Haridas S."/>
            <person name="Kipfer T."/>
            <person name="LaButti K."/>
            <person name="Lindquist E."/>
            <person name="Lipzen A."/>
            <person name="Maire R."/>
            <person name="Meier B."/>
            <person name="Mihaltcheva S."/>
            <person name="Molinier V."/>
            <person name="Murat C."/>
            <person name="Poggeler S."/>
            <person name="Quandt C.A."/>
            <person name="Sperisen C."/>
            <person name="Tritt A."/>
            <person name="Tisserant E."/>
            <person name="Crous P.W."/>
            <person name="Henrissat B."/>
            <person name="Nehls U."/>
            <person name="Egli S."/>
            <person name="Spatafora J.W."/>
            <person name="Grigoriev I.V."/>
            <person name="Martin F.M."/>
        </authorList>
    </citation>
    <scope>NUCLEOTIDE SEQUENCE [LARGE SCALE GENOMIC DNA]</scope>
    <source>
        <strain evidence="1 2">CBS 459.81</strain>
    </source>
</reference>
<keyword evidence="2" id="KW-1185">Reference proteome</keyword>
<gene>
    <name evidence="1" type="ORF">K432DRAFT_265491</name>
</gene>
<protein>
    <submittedName>
        <fullName evidence="1">Uncharacterized protein</fullName>
    </submittedName>
</protein>
<name>A0A8E2DZE9_9PEZI</name>
<organism evidence="1 2">
    <name type="scientific">Lepidopterella palustris CBS 459.81</name>
    <dbReference type="NCBI Taxonomy" id="1314670"/>
    <lineage>
        <taxon>Eukaryota</taxon>
        <taxon>Fungi</taxon>
        <taxon>Dikarya</taxon>
        <taxon>Ascomycota</taxon>
        <taxon>Pezizomycotina</taxon>
        <taxon>Dothideomycetes</taxon>
        <taxon>Pleosporomycetidae</taxon>
        <taxon>Mytilinidiales</taxon>
        <taxon>Argynnaceae</taxon>
        <taxon>Lepidopterella</taxon>
    </lineage>
</organism>
<dbReference type="EMBL" id="KV745505">
    <property type="protein sequence ID" value="OCK74321.1"/>
    <property type="molecule type" value="Genomic_DNA"/>
</dbReference>